<keyword evidence="3" id="KW-1185">Reference proteome</keyword>
<evidence type="ECO:0000313" key="3">
    <source>
        <dbReference type="Proteomes" id="UP001303473"/>
    </source>
</evidence>
<dbReference type="Proteomes" id="UP001303473">
    <property type="component" value="Unassembled WGS sequence"/>
</dbReference>
<protein>
    <submittedName>
        <fullName evidence="2">Uncharacterized protein</fullName>
    </submittedName>
</protein>
<dbReference type="EMBL" id="MU854058">
    <property type="protein sequence ID" value="KAK3933847.1"/>
    <property type="molecule type" value="Genomic_DNA"/>
</dbReference>
<evidence type="ECO:0000313" key="2">
    <source>
        <dbReference type="EMBL" id="KAK3933847.1"/>
    </source>
</evidence>
<name>A0AAN6MUS1_9PEZI</name>
<feature type="region of interest" description="Disordered" evidence="1">
    <location>
        <begin position="1"/>
        <end position="20"/>
    </location>
</feature>
<reference evidence="3" key="1">
    <citation type="journal article" date="2023" name="Mol. Phylogenet. Evol.">
        <title>Genome-scale phylogeny and comparative genomics of the fungal order Sordariales.</title>
        <authorList>
            <person name="Hensen N."/>
            <person name="Bonometti L."/>
            <person name="Westerberg I."/>
            <person name="Brannstrom I.O."/>
            <person name="Guillou S."/>
            <person name="Cros-Aarteil S."/>
            <person name="Calhoun S."/>
            <person name="Haridas S."/>
            <person name="Kuo A."/>
            <person name="Mondo S."/>
            <person name="Pangilinan J."/>
            <person name="Riley R."/>
            <person name="LaButti K."/>
            <person name="Andreopoulos B."/>
            <person name="Lipzen A."/>
            <person name="Chen C."/>
            <person name="Yan M."/>
            <person name="Daum C."/>
            <person name="Ng V."/>
            <person name="Clum A."/>
            <person name="Steindorff A."/>
            <person name="Ohm R.A."/>
            <person name="Martin F."/>
            <person name="Silar P."/>
            <person name="Natvig D.O."/>
            <person name="Lalanne C."/>
            <person name="Gautier V."/>
            <person name="Ament-Velasquez S.L."/>
            <person name="Kruys A."/>
            <person name="Hutchinson M.I."/>
            <person name="Powell A.J."/>
            <person name="Barry K."/>
            <person name="Miller A.N."/>
            <person name="Grigoriev I.V."/>
            <person name="Debuchy R."/>
            <person name="Gladieux P."/>
            <person name="Hiltunen Thoren M."/>
            <person name="Johannesson H."/>
        </authorList>
    </citation>
    <scope>NUCLEOTIDE SEQUENCE [LARGE SCALE GENOMIC DNA]</scope>
    <source>
        <strain evidence="3">CBS 340.73</strain>
    </source>
</reference>
<organism evidence="2 3">
    <name type="scientific">Diplogelasinospora grovesii</name>
    <dbReference type="NCBI Taxonomy" id="303347"/>
    <lineage>
        <taxon>Eukaryota</taxon>
        <taxon>Fungi</taxon>
        <taxon>Dikarya</taxon>
        <taxon>Ascomycota</taxon>
        <taxon>Pezizomycotina</taxon>
        <taxon>Sordariomycetes</taxon>
        <taxon>Sordariomycetidae</taxon>
        <taxon>Sordariales</taxon>
        <taxon>Diplogelasinosporaceae</taxon>
        <taxon>Diplogelasinospora</taxon>
    </lineage>
</organism>
<dbReference type="AlphaFoldDB" id="A0AAN6MUS1"/>
<feature type="compositionally biased region" description="Basic and acidic residues" evidence="1">
    <location>
        <begin position="1"/>
        <end position="13"/>
    </location>
</feature>
<accession>A0AAN6MUS1</accession>
<sequence length="125" mass="14214">MDRSKPRPPDRTHPVTSKPLSPTLIDYEIRALGGTTTAFDTMPEEVQKTKALIPPEDRIMELTLENGRLGREIEYYETLAKEVLHPVMALVQIHVRVLYSAVGKFNANFPTHNARLKKSDMTEEI</sequence>
<comment type="caution">
    <text evidence="2">The sequence shown here is derived from an EMBL/GenBank/DDBJ whole genome shotgun (WGS) entry which is preliminary data.</text>
</comment>
<evidence type="ECO:0000256" key="1">
    <source>
        <dbReference type="SAM" id="MobiDB-lite"/>
    </source>
</evidence>
<proteinExistence type="predicted"/>
<gene>
    <name evidence="2" type="ORF">QBC46DRAFT_414434</name>
</gene>